<protein>
    <recommendedName>
        <fullName evidence="2">Bet v I/Major latex protein domain-containing protein</fullName>
    </recommendedName>
</protein>
<organism evidence="3 4">
    <name type="scientific">Xanthoceras sorbifolium</name>
    <dbReference type="NCBI Taxonomy" id="99658"/>
    <lineage>
        <taxon>Eukaryota</taxon>
        <taxon>Viridiplantae</taxon>
        <taxon>Streptophyta</taxon>
        <taxon>Embryophyta</taxon>
        <taxon>Tracheophyta</taxon>
        <taxon>Spermatophyta</taxon>
        <taxon>Magnoliopsida</taxon>
        <taxon>eudicotyledons</taxon>
        <taxon>Gunneridae</taxon>
        <taxon>Pentapetalae</taxon>
        <taxon>rosids</taxon>
        <taxon>malvids</taxon>
        <taxon>Sapindales</taxon>
        <taxon>Sapindaceae</taxon>
        <taxon>Xanthoceroideae</taxon>
        <taxon>Xanthoceras</taxon>
    </lineage>
</organism>
<keyword evidence="4" id="KW-1185">Reference proteome</keyword>
<dbReference type="InterPro" id="IPR023393">
    <property type="entry name" value="START-like_dom_sf"/>
</dbReference>
<dbReference type="PANTHER" id="PTHR31338">
    <property type="entry name" value="POLYKETIDE CYCLASE/DEHYDRASE AND LIPID TRANSPORT SUPERFAMILY PROTEIN"/>
    <property type="match status" value="1"/>
</dbReference>
<evidence type="ECO:0000256" key="1">
    <source>
        <dbReference type="ARBA" id="ARBA00038242"/>
    </source>
</evidence>
<accession>A0ABQ8I3A6</accession>
<gene>
    <name evidence="3" type="ORF">JRO89_XS05G0228900</name>
</gene>
<reference evidence="3 4" key="1">
    <citation type="submission" date="2021-02" db="EMBL/GenBank/DDBJ databases">
        <title>Plant Genome Project.</title>
        <authorList>
            <person name="Zhang R.-G."/>
        </authorList>
    </citation>
    <scope>NUCLEOTIDE SEQUENCE [LARGE SCALE GENOMIC DNA]</scope>
    <source>
        <tissue evidence="3">Leaves</tissue>
    </source>
</reference>
<comment type="similarity">
    <text evidence="1">Belongs to the MLP family.</text>
</comment>
<dbReference type="EMBL" id="JAFEMO010000005">
    <property type="protein sequence ID" value="KAH7570944.1"/>
    <property type="molecule type" value="Genomic_DNA"/>
</dbReference>
<comment type="caution">
    <text evidence="3">The sequence shown here is derived from an EMBL/GenBank/DDBJ whole genome shotgun (WGS) entry which is preliminary data.</text>
</comment>
<sequence length="79" mass="8749">MALVGKMETAVEIKSPAVKYYKVFSSEAHSIPNMSSDNLHAVEVHEGDWDTHGAVKHWTFTAGTVSGASRNYIYTVNMF</sequence>
<dbReference type="SUPFAM" id="SSF55961">
    <property type="entry name" value="Bet v1-like"/>
    <property type="match status" value="1"/>
</dbReference>
<feature type="domain" description="Bet v I/Major latex protein" evidence="2">
    <location>
        <begin position="2"/>
        <end position="70"/>
    </location>
</feature>
<proteinExistence type="inferred from homology"/>
<evidence type="ECO:0000313" key="3">
    <source>
        <dbReference type="EMBL" id="KAH7570944.1"/>
    </source>
</evidence>
<dbReference type="InterPro" id="IPR000916">
    <property type="entry name" value="Bet_v_I/MLP"/>
</dbReference>
<evidence type="ECO:0000259" key="2">
    <source>
        <dbReference type="Pfam" id="PF00407"/>
    </source>
</evidence>
<dbReference type="InterPro" id="IPR052006">
    <property type="entry name" value="MLP-like"/>
</dbReference>
<dbReference type="PANTHER" id="PTHR31338:SF20">
    <property type="entry name" value="BET V I_MAJOR LATEX PROTEIN DOMAIN-CONTAINING PROTEIN"/>
    <property type="match status" value="1"/>
</dbReference>
<dbReference type="Pfam" id="PF00407">
    <property type="entry name" value="Bet_v_1"/>
    <property type="match status" value="1"/>
</dbReference>
<dbReference type="Proteomes" id="UP000827721">
    <property type="component" value="Unassembled WGS sequence"/>
</dbReference>
<name>A0ABQ8I3A6_9ROSI</name>
<dbReference type="Gene3D" id="3.30.530.20">
    <property type="match status" value="1"/>
</dbReference>
<evidence type="ECO:0000313" key="4">
    <source>
        <dbReference type="Proteomes" id="UP000827721"/>
    </source>
</evidence>